<sequence length="162" mass="16836">MTSAVSWSREERALFNPAFTGLVCARVVQGHAVKHTPACPLPIVVTAAVMAFQPAVRELLPGSTAASMTKWAEDNEAVKVHMAANVPGLTDVVRPGLLFALQTGVLTLESSALSLTGRSIPASITGSSPETVAIQKAAHMLGRWLPTAGTTATALTLLGVRP</sequence>
<dbReference type="RefSeq" id="WP_106614115.1">
    <property type="nucleotide sequence ID" value="NZ_PYAX01000002.1"/>
</dbReference>
<dbReference type="AlphaFoldDB" id="A0A2P8IF86"/>
<reference evidence="1 2" key="1">
    <citation type="submission" date="2018-03" db="EMBL/GenBank/DDBJ databases">
        <title>Genomic Encyclopedia of Type Strains, Phase III (KMG-III): the genomes of soil and plant-associated and newly described type strains.</title>
        <authorList>
            <person name="Whitman W."/>
        </authorList>
    </citation>
    <scope>NUCLEOTIDE SEQUENCE [LARGE SCALE GENOMIC DNA]</scope>
    <source>
        <strain evidence="1 2">CGMCC 4.7097</strain>
    </source>
</reference>
<dbReference type="OrthoDB" id="7059377at2"/>
<protein>
    <submittedName>
        <fullName evidence="1">Uncharacterized protein</fullName>
    </submittedName>
</protein>
<dbReference type="InterPro" id="IPR045390">
    <property type="entry name" value="ABC-3C_MC3"/>
</dbReference>
<name>A0A2P8IF86_SACCR</name>
<proteinExistence type="predicted"/>
<dbReference type="Pfam" id="PF20131">
    <property type="entry name" value="MC3"/>
    <property type="match status" value="1"/>
</dbReference>
<dbReference type="EMBL" id="PYAX01000002">
    <property type="protein sequence ID" value="PSL57113.1"/>
    <property type="molecule type" value="Genomic_DNA"/>
</dbReference>
<gene>
    <name evidence="1" type="ORF">B0I31_10290</name>
</gene>
<dbReference type="Proteomes" id="UP000241118">
    <property type="component" value="Unassembled WGS sequence"/>
</dbReference>
<accession>A0A2P8IF86</accession>
<evidence type="ECO:0000313" key="1">
    <source>
        <dbReference type="EMBL" id="PSL57113.1"/>
    </source>
</evidence>
<evidence type="ECO:0000313" key="2">
    <source>
        <dbReference type="Proteomes" id="UP000241118"/>
    </source>
</evidence>
<organism evidence="1 2">
    <name type="scientific">Saccharothrix carnea</name>
    <dbReference type="NCBI Taxonomy" id="1280637"/>
    <lineage>
        <taxon>Bacteria</taxon>
        <taxon>Bacillati</taxon>
        <taxon>Actinomycetota</taxon>
        <taxon>Actinomycetes</taxon>
        <taxon>Pseudonocardiales</taxon>
        <taxon>Pseudonocardiaceae</taxon>
        <taxon>Saccharothrix</taxon>
    </lineage>
</organism>
<comment type="caution">
    <text evidence="1">The sequence shown here is derived from an EMBL/GenBank/DDBJ whole genome shotgun (WGS) entry which is preliminary data.</text>
</comment>
<keyword evidence="2" id="KW-1185">Reference proteome</keyword>